<dbReference type="EMBL" id="BTSY01000006">
    <property type="protein sequence ID" value="GMT31539.1"/>
    <property type="molecule type" value="Genomic_DNA"/>
</dbReference>
<feature type="non-terminal residue" evidence="1">
    <location>
        <position position="1"/>
    </location>
</feature>
<reference evidence="1" key="1">
    <citation type="submission" date="2023-10" db="EMBL/GenBank/DDBJ databases">
        <title>Genome assembly of Pristionchus species.</title>
        <authorList>
            <person name="Yoshida K."/>
            <person name="Sommer R.J."/>
        </authorList>
    </citation>
    <scope>NUCLEOTIDE SEQUENCE</scope>
    <source>
        <strain evidence="1">RS5133</strain>
    </source>
</reference>
<evidence type="ECO:0000313" key="2">
    <source>
        <dbReference type="Proteomes" id="UP001432322"/>
    </source>
</evidence>
<gene>
    <name evidence="1" type="ORF">PFISCL1PPCAC_22836</name>
</gene>
<sequence>LRLLRKRSFDSACFTIKFRLEMQSLRANTLLLLFVVSITLFHCVSGDAVGSANNAIGTVNKEGGNVINSGGTVAGDADKAVAAAGDAAGKVGDAGKDGLDKAKGFLCSGSTSSILLPIATVVSALGIFARQ</sequence>
<comment type="caution">
    <text evidence="1">The sequence shown here is derived from an EMBL/GenBank/DDBJ whole genome shotgun (WGS) entry which is preliminary data.</text>
</comment>
<accession>A0AAV5WP51</accession>
<protein>
    <submittedName>
        <fullName evidence="1">Uncharacterized protein</fullName>
    </submittedName>
</protein>
<dbReference type="Proteomes" id="UP001432322">
    <property type="component" value="Unassembled WGS sequence"/>
</dbReference>
<evidence type="ECO:0000313" key="1">
    <source>
        <dbReference type="EMBL" id="GMT31539.1"/>
    </source>
</evidence>
<proteinExistence type="predicted"/>
<dbReference type="AlphaFoldDB" id="A0AAV5WP51"/>
<keyword evidence="2" id="KW-1185">Reference proteome</keyword>
<organism evidence="1 2">
    <name type="scientific">Pristionchus fissidentatus</name>
    <dbReference type="NCBI Taxonomy" id="1538716"/>
    <lineage>
        <taxon>Eukaryota</taxon>
        <taxon>Metazoa</taxon>
        <taxon>Ecdysozoa</taxon>
        <taxon>Nematoda</taxon>
        <taxon>Chromadorea</taxon>
        <taxon>Rhabditida</taxon>
        <taxon>Rhabditina</taxon>
        <taxon>Diplogasteromorpha</taxon>
        <taxon>Diplogasteroidea</taxon>
        <taxon>Neodiplogasteridae</taxon>
        <taxon>Pristionchus</taxon>
    </lineage>
</organism>
<name>A0AAV5WP51_9BILA</name>